<dbReference type="InterPro" id="IPR026591">
    <property type="entry name" value="Sirtuin_cat_small_dom_sf"/>
</dbReference>
<comment type="subcellular location">
    <subcellularLocation>
        <location evidence="2">Mitochondrion</location>
    </subcellularLocation>
</comment>
<dbReference type="PANTHER" id="PTHR11085:SF9">
    <property type="entry name" value="NAD-DEPENDENT PROTEIN DEACETYLASE SIRTUIN-1"/>
    <property type="match status" value="1"/>
</dbReference>
<feature type="region of interest" description="Disordered" evidence="10">
    <location>
        <begin position="498"/>
        <end position="545"/>
    </location>
</feature>
<protein>
    <submittedName>
        <fullName evidence="12">SIR2-domain-containing protein</fullName>
    </submittedName>
</protein>
<keyword evidence="6 9" id="KW-0862">Zinc</keyword>
<evidence type="ECO:0000256" key="6">
    <source>
        <dbReference type="ARBA" id="ARBA00022833"/>
    </source>
</evidence>
<proteinExistence type="inferred from homology"/>
<evidence type="ECO:0000256" key="10">
    <source>
        <dbReference type="SAM" id="MobiDB-lite"/>
    </source>
</evidence>
<organism evidence="12 13">
    <name type="scientific">Dendrothele bispora (strain CBS 962.96)</name>
    <dbReference type="NCBI Taxonomy" id="1314807"/>
    <lineage>
        <taxon>Eukaryota</taxon>
        <taxon>Fungi</taxon>
        <taxon>Dikarya</taxon>
        <taxon>Basidiomycota</taxon>
        <taxon>Agaricomycotina</taxon>
        <taxon>Agaricomycetes</taxon>
        <taxon>Agaricomycetidae</taxon>
        <taxon>Agaricales</taxon>
        <taxon>Agaricales incertae sedis</taxon>
        <taxon>Dendrothele</taxon>
    </lineage>
</organism>
<feature type="binding site" evidence="9">
    <location>
        <position position="365"/>
    </location>
    <ligand>
        <name>Zn(2+)</name>
        <dbReference type="ChEBI" id="CHEBI:29105"/>
    </ligand>
</feature>
<dbReference type="Gene3D" id="3.40.50.1220">
    <property type="entry name" value="TPP-binding domain"/>
    <property type="match status" value="1"/>
</dbReference>
<evidence type="ECO:0000259" key="11">
    <source>
        <dbReference type="PROSITE" id="PS50305"/>
    </source>
</evidence>
<feature type="active site" description="Proton acceptor" evidence="9">
    <location>
        <position position="330"/>
    </location>
</feature>
<dbReference type="EMBL" id="ML179262">
    <property type="protein sequence ID" value="THU92977.1"/>
    <property type="molecule type" value="Genomic_DNA"/>
</dbReference>
<dbReference type="OrthoDB" id="420264at2759"/>
<evidence type="ECO:0000256" key="1">
    <source>
        <dbReference type="ARBA" id="ARBA00001947"/>
    </source>
</evidence>
<dbReference type="InterPro" id="IPR050134">
    <property type="entry name" value="NAD-dep_sirtuin_deacylases"/>
</dbReference>
<sequence length="600" mass="66958">MTSHQVQNVIVNGSSAHVAHPQSLAPALKPVNKGAVEALSNETENHSLPPPVDLLSLQVKAFLAAADDVEVEMETLQQLVKVLGTREGDSQGVEIEGEVEDEEWLPDKDLEEPDLEELDISVLFSRPGEEDPWTPEEVKEMMHFLKERGMGHFVRKYVVLREIPIPKLLRAFGINLCPELRTQSTPVMVFFLRVAMARELRLRDRLTQYNTIQDAVKLIRDSQRILILTGAGISVSCGIPDFRSRDGIYSQLSDYDLDDPQQMFDITYFRENPAVFYSFASKIYPSNFTPSPCHRFIKAVEDNNKLLRNYTQNIDTLETAAGVRRVLQCHGSFATASCLACRRRVPGKEIEADILRRRVPICPICNPTPMAGKKKGKKKSRGEWDSDDEDESDGPMYPAGVMKPDITFFGEKLTDEFDRSLEDDREKVDLLLVIGTSLKVAPVADILSHLPHSVPQILINKTPVRHINPDIVLLGNADDIVTHLCNELGWELPTLPSNSDSFETSPSTSASTAASHSQPSRGILKRRSPAGVEKVPQPPTQVGDSHVWLFPGAEGGKWLADFERNLEIRQVEITSNGTSNQVMREGQEECGGIQKKARLE</sequence>
<evidence type="ECO:0000313" key="13">
    <source>
        <dbReference type="Proteomes" id="UP000297245"/>
    </source>
</evidence>
<keyword evidence="8" id="KW-0496">Mitochondrion</keyword>
<keyword evidence="4" id="KW-0808">Transferase</keyword>
<dbReference type="GO" id="GO:0046970">
    <property type="term" value="F:histone H4K16 deacetylase activity, NAD-dependent"/>
    <property type="evidence" value="ECO:0007669"/>
    <property type="project" value="TreeGrafter"/>
</dbReference>
<comment type="cofactor">
    <cofactor evidence="1">
        <name>Zn(2+)</name>
        <dbReference type="ChEBI" id="CHEBI:29105"/>
    </cofactor>
</comment>
<evidence type="ECO:0000256" key="9">
    <source>
        <dbReference type="PROSITE-ProRule" id="PRU00236"/>
    </source>
</evidence>
<gene>
    <name evidence="12" type="ORF">K435DRAFT_780021</name>
</gene>
<evidence type="ECO:0000256" key="2">
    <source>
        <dbReference type="ARBA" id="ARBA00004173"/>
    </source>
</evidence>
<dbReference type="InterPro" id="IPR029035">
    <property type="entry name" value="DHS-like_NAD/FAD-binding_dom"/>
</dbReference>
<feature type="binding site" evidence="9">
    <location>
        <position position="341"/>
    </location>
    <ligand>
        <name>Zn(2+)</name>
        <dbReference type="ChEBI" id="CHEBI:29105"/>
    </ligand>
</feature>
<feature type="binding site" evidence="9">
    <location>
        <position position="338"/>
    </location>
    <ligand>
        <name>Zn(2+)</name>
        <dbReference type="ChEBI" id="CHEBI:29105"/>
    </ligand>
</feature>
<feature type="binding site" evidence="9">
    <location>
        <position position="362"/>
    </location>
    <ligand>
        <name>Zn(2+)</name>
        <dbReference type="ChEBI" id="CHEBI:29105"/>
    </ligand>
</feature>
<evidence type="ECO:0000256" key="7">
    <source>
        <dbReference type="ARBA" id="ARBA00023027"/>
    </source>
</evidence>
<feature type="compositionally biased region" description="Low complexity" evidence="10">
    <location>
        <begin position="498"/>
        <end position="520"/>
    </location>
</feature>
<dbReference type="InterPro" id="IPR026590">
    <property type="entry name" value="Ssirtuin_cat_dom"/>
</dbReference>
<dbReference type="AlphaFoldDB" id="A0A4S8LTU2"/>
<evidence type="ECO:0000313" key="12">
    <source>
        <dbReference type="EMBL" id="THU92977.1"/>
    </source>
</evidence>
<dbReference type="PROSITE" id="PS50305">
    <property type="entry name" value="SIRTUIN"/>
    <property type="match status" value="1"/>
</dbReference>
<dbReference type="GO" id="GO:0046872">
    <property type="term" value="F:metal ion binding"/>
    <property type="evidence" value="ECO:0007669"/>
    <property type="project" value="UniProtKB-KW"/>
</dbReference>
<dbReference type="InterPro" id="IPR003000">
    <property type="entry name" value="Sirtuin"/>
</dbReference>
<dbReference type="GO" id="GO:0005634">
    <property type="term" value="C:nucleus"/>
    <property type="evidence" value="ECO:0007669"/>
    <property type="project" value="TreeGrafter"/>
</dbReference>
<evidence type="ECO:0000256" key="4">
    <source>
        <dbReference type="ARBA" id="ARBA00022679"/>
    </source>
</evidence>
<dbReference type="Proteomes" id="UP000297245">
    <property type="component" value="Unassembled WGS sequence"/>
</dbReference>
<evidence type="ECO:0000256" key="3">
    <source>
        <dbReference type="ARBA" id="ARBA00006924"/>
    </source>
</evidence>
<name>A0A4S8LTU2_DENBC</name>
<evidence type="ECO:0000256" key="5">
    <source>
        <dbReference type="ARBA" id="ARBA00022723"/>
    </source>
</evidence>
<keyword evidence="13" id="KW-1185">Reference proteome</keyword>
<feature type="domain" description="Deacetylase sirtuin-type" evidence="11">
    <location>
        <begin position="205"/>
        <end position="491"/>
    </location>
</feature>
<dbReference type="SUPFAM" id="SSF52467">
    <property type="entry name" value="DHS-like NAD/FAD-binding domain"/>
    <property type="match status" value="1"/>
</dbReference>
<accession>A0A4S8LTU2</accession>
<dbReference type="Pfam" id="PF02146">
    <property type="entry name" value="SIR2"/>
    <property type="match status" value="1"/>
</dbReference>
<keyword evidence="5 9" id="KW-0479">Metal-binding</keyword>
<dbReference type="PANTHER" id="PTHR11085">
    <property type="entry name" value="NAD-DEPENDENT PROTEIN DEACYLASE SIRTUIN-5, MITOCHONDRIAL-RELATED"/>
    <property type="match status" value="1"/>
</dbReference>
<keyword evidence="7" id="KW-0520">NAD</keyword>
<evidence type="ECO:0000256" key="8">
    <source>
        <dbReference type="ARBA" id="ARBA00023128"/>
    </source>
</evidence>
<dbReference type="Gene3D" id="3.30.1600.10">
    <property type="entry name" value="SIR2/SIRT2 'Small Domain"/>
    <property type="match status" value="1"/>
</dbReference>
<feature type="region of interest" description="Disordered" evidence="10">
    <location>
        <begin position="371"/>
        <end position="399"/>
    </location>
</feature>
<dbReference type="GO" id="GO:0005739">
    <property type="term" value="C:mitochondrion"/>
    <property type="evidence" value="ECO:0007669"/>
    <property type="project" value="UniProtKB-SubCell"/>
</dbReference>
<dbReference type="GO" id="GO:0070403">
    <property type="term" value="F:NAD+ binding"/>
    <property type="evidence" value="ECO:0007669"/>
    <property type="project" value="InterPro"/>
</dbReference>
<comment type="similarity">
    <text evidence="3">Belongs to the sirtuin family. Class I subfamily.</text>
</comment>
<reference evidence="12 13" key="1">
    <citation type="journal article" date="2019" name="Nat. Ecol. Evol.">
        <title>Megaphylogeny resolves global patterns of mushroom evolution.</title>
        <authorList>
            <person name="Varga T."/>
            <person name="Krizsan K."/>
            <person name="Foldi C."/>
            <person name="Dima B."/>
            <person name="Sanchez-Garcia M."/>
            <person name="Sanchez-Ramirez S."/>
            <person name="Szollosi G.J."/>
            <person name="Szarkandi J.G."/>
            <person name="Papp V."/>
            <person name="Albert L."/>
            <person name="Andreopoulos W."/>
            <person name="Angelini C."/>
            <person name="Antonin V."/>
            <person name="Barry K.W."/>
            <person name="Bougher N.L."/>
            <person name="Buchanan P."/>
            <person name="Buyck B."/>
            <person name="Bense V."/>
            <person name="Catcheside P."/>
            <person name="Chovatia M."/>
            <person name="Cooper J."/>
            <person name="Damon W."/>
            <person name="Desjardin D."/>
            <person name="Finy P."/>
            <person name="Geml J."/>
            <person name="Haridas S."/>
            <person name="Hughes K."/>
            <person name="Justo A."/>
            <person name="Karasinski D."/>
            <person name="Kautmanova I."/>
            <person name="Kiss B."/>
            <person name="Kocsube S."/>
            <person name="Kotiranta H."/>
            <person name="LaButti K.M."/>
            <person name="Lechner B.E."/>
            <person name="Liimatainen K."/>
            <person name="Lipzen A."/>
            <person name="Lukacs Z."/>
            <person name="Mihaltcheva S."/>
            <person name="Morgado L.N."/>
            <person name="Niskanen T."/>
            <person name="Noordeloos M.E."/>
            <person name="Ohm R.A."/>
            <person name="Ortiz-Santana B."/>
            <person name="Ovrebo C."/>
            <person name="Racz N."/>
            <person name="Riley R."/>
            <person name="Savchenko A."/>
            <person name="Shiryaev A."/>
            <person name="Soop K."/>
            <person name="Spirin V."/>
            <person name="Szebenyi C."/>
            <person name="Tomsovsky M."/>
            <person name="Tulloss R.E."/>
            <person name="Uehling J."/>
            <person name="Grigoriev I.V."/>
            <person name="Vagvolgyi C."/>
            <person name="Papp T."/>
            <person name="Martin F.M."/>
            <person name="Miettinen O."/>
            <person name="Hibbett D.S."/>
            <person name="Nagy L.G."/>
        </authorList>
    </citation>
    <scope>NUCLEOTIDE SEQUENCE [LARGE SCALE GENOMIC DNA]</scope>
    <source>
        <strain evidence="12 13">CBS 962.96</strain>
    </source>
</reference>